<dbReference type="AlphaFoldDB" id="A0A0F9F263"/>
<comment type="caution">
    <text evidence="1">The sequence shown here is derived from an EMBL/GenBank/DDBJ whole genome shotgun (WGS) entry which is preliminary data.</text>
</comment>
<reference evidence="1" key="1">
    <citation type="journal article" date="2015" name="Nature">
        <title>Complex archaea that bridge the gap between prokaryotes and eukaryotes.</title>
        <authorList>
            <person name="Spang A."/>
            <person name="Saw J.H."/>
            <person name="Jorgensen S.L."/>
            <person name="Zaremba-Niedzwiedzka K."/>
            <person name="Martijn J."/>
            <person name="Lind A.E."/>
            <person name="van Eijk R."/>
            <person name="Schleper C."/>
            <person name="Guy L."/>
            <person name="Ettema T.J."/>
        </authorList>
    </citation>
    <scope>NUCLEOTIDE SEQUENCE</scope>
</reference>
<dbReference type="EMBL" id="LAZR01022857">
    <property type="protein sequence ID" value="KKL80428.1"/>
    <property type="molecule type" value="Genomic_DNA"/>
</dbReference>
<gene>
    <name evidence="1" type="ORF">LCGC14_2004870</name>
</gene>
<name>A0A0F9F263_9ZZZZ</name>
<sequence length="61" mass="6890">MSKDCLADMAARVEQAALERGEKELLKNPPKSTETEIEIIEQYFSTRPLQYQPTNGGPIHD</sequence>
<protein>
    <submittedName>
        <fullName evidence="1">Uncharacterized protein</fullName>
    </submittedName>
</protein>
<organism evidence="1">
    <name type="scientific">marine sediment metagenome</name>
    <dbReference type="NCBI Taxonomy" id="412755"/>
    <lineage>
        <taxon>unclassified sequences</taxon>
        <taxon>metagenomes</taxon>
        <taxon>ecological metagenomes</taxon>
    </lineage>
</organism>
<proteinExistence type="predicted"/>
<accession>A0A0F9F263</accession>
<evidence type="ECO:0000313" key="1">
    <source>
        <dbReference type="EMBL" id="KKL80428.1"/>
    </source>
</evidence>